<gene>
    <name evidence="2" type="ORF">CDAR_7781</name>
</gene>
<feature type="non-terminal residue" evidence="2">
    <location>
        <position position="89"/>
    </location>
</feature>
<protein>
    <submittedName>
        <fullName evidence="2">Uncharacterized protein</fullName>
    </submittedName>
</protein>
<feature type="compositionally biased region" description="Basic residues" evidence="1">
    <location>
        <begin position="63"/>
        <end position="72"/>
    </location>
</feature>
<evidence type="ECO:0000256" key="1">
    <source>
        <dbReference type="SAM" id="MobiDB-lite"/>
    </source>
</evidence>
<reference evidence="2 3" key="1">
    <citation type="submission" date="2021-06" db="EMBL/GenBank/DDBJ databases">
        <title>Caerostris darwini draft genome.</title>
        <authorList>
            <person name="Kono N."/>
            <person name="Arakawa K."/>
        </authorList>
    </citation>
    <scope>NUCLEOTIDE SEQUENCE [LARGE SCALE GENOMIC DNA]</scope>
</reference>
<comment type="caution">
    <text evidence="2">The sequence shown here is derived from an EMBL/GenBank/DDBJ whole genome shotgun (WGS) entry which is preliminary data.</text>
</comment>
<proteinExistence type="predicted"/>
<sequence length="89" mass="9804">MNPFPAPYITFPPTLLRGGSLACQARALQGSLFLFFLMSSSRYIFQVGSYNGHAIVKEGPSGKRFRGKKKGGKRDFSVRDQGSGMEKNN</sequence>
<name>A0AAV4QCV6_9ARAC</name>
<evidence type="ECO:0000313" key="2">
    <source>
        <dbReference type="EMBL" id="GIY06132.1"/>
    </source>
</evidence>
<evidence type="ECO:0000313" key="3">
    <source>
        <dbReference type="Proteomes" id="UP001054837"/>
    </source>
</evidence>
<dbReference type="Proteomes" id="UP001054837">
    <property type="component" value="Unassembled WGS sequence"/>
</dbReference>
<keyword evidence="3" id="KW-1185">Reference proteome</keyword>
<accession>A0AAV4QCV6</accession>
<dbReference type="AlphaFoldDB" id="A0AAV4QCV6"/>
<organism evidence="2 3">
    <name type="scientific">Caerostris darwini</name>
    <dbReference type="NCBI Taxonomy" id="1538125"/>
    <lineage>
        <taxon>Eukaryota</taxon>
        <taxon>Metazoa</taxon>
        <taxon>Ecdysozoa</taxon>
        <taxon>Arthropoda</taxon>
        <taxon>Chelicerata</taxon>
        <taxon>Arachnida</taxon>
        <taxon>Araneae</taxon>
        <taxon>Araneomorphae</taxon>
        <taxon>Entelegynae</taxon>
        <taxon>Araneoidea</taxon>
        <taxon>Araneidae</taxon>
        <taxon>Caerostris</taxon>
    </lineage>
</organism>
<dbReference type="EMBL" id="BPLQ01004178">
    <property type="protein sequence ID" value="GIY06132.1"/>
    <property type="molecule type" value="Genomic_DNA"/>
</dbReference>
<feature type="region of interest" description="Disordered" evidence="1">
    <location>
        <begin position="61"/>
        <end position="89"/>
    </location>
</feature>